<dbReference type="GO" id="GO:0016020">
    <property type="term" value="C:membrane"/>
    <property type="evidence" value="ECO:0007669"/>
    <property type="project" value="UniProtKB-SubCell"/>
</dbReference>
<gene>
    <name evidence="7" type="ORF">TWF730_003808</name>
</gene>
<keyword evidence="8" id="KW-1185">Reference proteome</keyword>
<evidence type="ECO:0008006" key="9">
    <source>
        <dbReference type="Google" id="ProtNLM"/>
    </source>
</evidence>
<feature type="compositionally biased region" description="Basic residues" evidence="5">
    <location>
        <begin position="296"/>
        <end position="311"/>
    </location>
</feature>
<evidence type="ECO:0000313" key="7">
    <source>
        <dbReference type="EMBL" id="KAK6333622.1"/>
    </source>
</evidence>
<dbReference type="Proteomes" id="UP001373714">
    <property type="component" value="Unassembled WGS sequence"/>
</dbReference>
<feature type="transmembrane region" description="Helical" evidence="6">
    <location>
        <begin position="91"/>
        <end position="115"/>
    </location>
</feature>
<dbReference type="EMBL" id="JAVHNS010000016">
    <property type="protein sequence ID" value="KAK6333622.1"/>
    <property type="molecule type" value="Genomic_DNA"/>
</dbReference>
<feature type="transmembrane region" description="Helical" evidence="6">
    <location>
        <begin position="52"/>
        <end position="71"/>
    </location>
</feature>
<sequence>MGFDCSTHDFLSPDSDSVFFYCPSFPAAIFFAVIFGLSTLTHIFQAFYHHKWRLSWVIVIGASWETVAFGLRSKLTQSPFGPGLSVPMSILIYLSPLLVNAYAYMVLGRMVWYYLSDKSIARIRAPRLTVIFVWLDIIAFLVQLVGASMASFRDTDSNSTEKELLDAAKAQKLGLNIYTGGIAFQLFWIVVFFIFAWRFRVKIVQERNQGCSIHRDSNPTHLLIVLFCTLLMIATRIIFRLAEFSAGTLYTNLTTNEAYFYVLEASPMAIACLTWNFFHPGRFLVGPDSEFPRLTRKEKKAIKAEKKRAKQEKKQEKKEEKQRNKEWKKETRRARGRRETDDMEMGPLRDLPAYRSDDIGPA</sequence>
<name>A0AAV9U0Y7_9PEZI</name>
<evidence type="ECO:0000256" key="4">
    <source>
        <dbReference type="ARBA" id="ARBA00023136"/>
    </source>
</evidence>
<comment type="caution">
    <text evidence="7">The sequence shown here is derived from an EMBL/GenBank/DDBJ whole genome shotgun (WGS) entry which is preliminary data.</text>
</comment>
<proteinExistence type="predicted"/>
<evidence type="ECO:0000313" key="8">
    <source>
        <dbReference type="Proteomes" id="UP001373714"/>
    </source>
</evidence>
<dbReference type="PANTHER" id="PTHR31465:SF15">
    <property type="entry name" value="LIPID TRANSPORTER ATNI-RELATED"/>
    <property type="match status" value="1"/>
</dbReference>
<evidence type="ECO:0000256" key="1">
    <source>
        <dbReference type="ARBA" id="ARBA00004141"/>
    </source>
</evidence>
<keyword evidence="3 6" id="KW-1133">Transmembrane helix</keyword>
<evidence type="ECO:0000256" key="2">
    <source>
        <dbReference type="ARBA" id="ARBA00022692"/>
    </source>
</evidence>
<comment type="subcellular location">
    <subcellularLocation>
        <location evidence="1">Membrane</location>
        <topology evidence="1">Multi-pass membrane protein</topology>
    </subcellularLocation>
</comment>
<accession>A0AAV9U0Y7</accession>
<keyword evidence="2 6" id="KW-0812">Transmembrane</keyword>
<organism evidence="7 8">
    <name type="scientific">Orbilia blumenaviensis</name>
    <dbReference type="NCBI Taxonomy" id="1796055"/>
    <lineage>
        <taxon>Eukaryota</taxon>
        <taxon>Fungi</taxon>
        <taxon>Dikarya</taxon>
        <taxon>Ascomycota</taxon>
        <taxon>Pezizomycotina</taxon>
        <taxon>Orbiliomycetes</taxon>
        <taxon>Orbiliales</taxon>
        <taxon>Orbiliaceae</taxon>
        <taxon>Orbilia</taxon>
    </lineage>
</organism>
<dbReference type="InterPro" id="IPR007568">
    <property type="entry name" value="RTA1"/>
</dbReference>
<protein>
    <recommendedName>
        <fullName evidence="9">RTA1-like protein</fullName>
    </recommendedName>
</protein>
<dbReference type="Pfam" id="PF04479">
    <property type="entry name" value="RTA1"/>
    <property type="match status" value="1"/>
</dbReference>
<feature type="compositionally biased region" description="Basic and acidic residues" evidence="5">
    <location>
        <begin position="312"/>
        <end position="329"/>
    </location>
</feature>
<feature type="region of interest" description="Disordered" evidence="5">
    <location>
        <begin position="296"/>
        <end position="362"/>
    </location>
</feature>
<feature type="transmembrane region" description="Helical" evidence="6">
    <location>
        <begin position="220"/>
        <end position="239"/>
    </location>
</feature>
<evidence type="ECO:0000256" key="3">
    <source>
        <dbReference type="ARBA" id="ARBA00022989"/>
    </source>
</evidence>
<keyword evidence="4 6" id="KW-0472">Membrane</keyword>
<dbReference type="AlphaFoldDB" id="A0AAV9U0Y7"/>
<reference evidence="7 8" key="1">
    <citation type="submission" date="2019-10" db="EMBL/GenBank/DDBJ databases">
        <authorList>
            <person name="Palmer J.M."/>
        </authorList>
    </citation>
    <scope>NUCLEOTIDE SEQUENCE [LARGE SCALE GENOMIC DNA]</scope>
    <source>
        <strain evidence="7 8">TWF730</strain>
    </source>
</reference>
<evidence type="ECO:0000256" key="6">
    <source>
        <dbReference type="SAM" id="Phobius"/>
    </source>
</evidence>
<evidence type="ECO:0000256" key="5">
    <source>
        <dbReference type="SAM" id="MobiDB-lite"/>
    </source>
</evidence>
<feature type="transmembrane region" description="Helical" evidence="6">
    <location>
        <begin position="177"/>
        <end position="199"/>
    </location>
</feature>
<feature type="transmembrane region" description="Helical" evidence="6">
    <location>
        <begin position="18"/>
        <end position="40"/>
    </location>
</feature>
<dbReference type="PANTHER" id="PTHR31465">
    <property type="entry name" value="PROTEIN RTA1-RELATED"/>
    <property type="match status" value="1"/>
</dbReference>
<feature type="transmembrane region" description="Helical" evidence="6">
    <location>
        <begin position="127"/>
        <end position="152"/>
    </location>
</feature>